<dbReference type="RefSeq" id="WP_190425130.1">
    <property type="nucleotide sequence ID" value="NZ_JAAOCA010000038.1"/>
</dbReference>
<dbReference type="SUPFAM" id="SSF51120">
    <property type="entry name" value="beta-Roll"/>
    <property type="match status" value="1"/>
</dbReference>
<dbReference type="Gene3D" id="2.150.10.10">
    <property type="entry name" value="Serralysin-like metalloprotease, C-terminal"/>
    <property type="match status" value="1"/>
</dbReference>
<protein>
    <recommendedName>
        <fullName evidence="4">Peptidase M10 serralysin C-terminal domain-containing protein</fullName>
    </recommendedName>
</protein>
<keyword evidence="3" id="KW-1185">Reference proteome</keyword>
<evidence type="ECO:0000313" key="3">
    <source>
        <dbReference type="Proteomes" id="UP000805841"/>
    </source>
</evidence>
<dbReference type="Proteomes" id="UP000805841">
    <property type="component" value="Unassembled WGS sequence"/>
</dbReference>
<comment type="caution">
    <text evidence="2">The sequence shown here is derived from an EMBL/GenBank/DDBJ whole genome shotgun (WGS) entry which is preliminary data.</text>
</comment>
<dbReference type="InterPro" id="IPR001343">
    <property type="entry name" value="Hemolysn_Ca-bd"/>
</dbReference>
<proteinExistence type="predicted"/>
<dbReference type="Pfam" id="PF00353">
    <property type="entry name" value="HemolysinCabind"/>
    <property type="match status" value="1"/>
</dbReference>
<dbReference type="EMBL" id="JAAOCA010000038">
    <property type="protein sequence ID" value="MBD1601598.1"/>
    <property type="molecule type" value="Genomic_DNA"/>
</dbReference>
<dbReference type="InterPro" id="IPR011049">
    <property type="entry name" value="Serralysin-like_metalloprot_C"/>
</dbReference>
<dbReference type="PRINTS" id="PR00313">
    <property type="entry name" value="CABNDNGRPT"/>
</dbReference>
<organism evidence="2 3">
    <name type="scientific">Pseudomonas typographi</name>
    <dbReference type="NCBI Taxonomy" id="2715964"/>
    <lineage>
        <taxon>Bacteria</taxon>
        <taxon>Pseudomonadati</taxon>
        <taxon>Pseudomonadota</taxon>
        <taxon>Gammaproteobacteria</taxon>
        <taxon>Pseudomonadales</taxon>
        <taxon>Pseudomonadaceae</taxon>
        <taxon>Pseudomonas</taxon>
    </lineage>
</organism>
<accession>A0ABR7Z8F4</accession>
<reference evidence="2 3" key="1">
    <citation type="journal article" date="2020" name="Insects">
        <title>Bacteria Belonging to Pseudomonas typographi sp. nov. from the Bark Beetle Ips typographus Have Genomic Potential to Aid in the Host Ecology.</title>
        <authorList>
            <person name="Peral-Aranega E."/>
            <person name="Saati-Santamaria Z."/>
            <person name="Kolarik M."/>
            <person name="Rivas R."/>
            <person name="Garcia-Fraile P."/>
        </authorList>
    </citation>
    <scope>NUCLEOTIDE SEQUENCE [LARGE SCALE GENOMIC DNA]</scope>
    <source>
        <strain evidence="2 3">CA3A</strain>
    </source>
</reference>
<evidence type="ECO:0008006" key="4">
    <source>
        <dbReference type="Google" id="ProtNLM"/>
    </source>
</evidence>
<name>A0ABR7Z8F4_9PSED</name>
<evidence type="ECO:0000256" key="1">
    <source>
        <dbReference type="ARBA" id="ARBA00022837"/>
    </source>
</evidence>
<gene>
    <name evidence="2" type="ORF">HAQ05_23260</name>
</gene>
<sequence>MSSTDGTITAISSEIVIKGRGVYTAYEGTRASDDLAVGGAAALYLEGGGGADTLVASSNDDVLIGGAGVNTLTGGASRDNFVFTHFSDSYGNAEGSHSDLITDWNAEGRLDLTALGLSLDDLTVSYDAAADITYVRATQANSAGNDFEVRLQGASSQALTSENFIARVDGTASNDVIDLNPSEQSYVINWRGSCKSFPAPAMA</sequence>
<keyword evidence="1" id="KW-0106">Calcium</keyword>
<evidence type="ECO:0000313" key="2">
    <source>
        <dbReference type="EMBL" id="MBD1601598.1"/>
    </source>
</evidence>